<proteinExistence type="predicted"/>
<organism evidence="3 4">
    <name type="scientific">Heliocybe sulcata</name>
    <dbReference type="NCBI Taxonomy" id="5364"/>
    <lineage>
        <taxon>Eukaryota</taxon>
        <taxon>Fungi</taxon>
        <taxon>Dikarya</taxon>
        <taxon>Basidiomycota</taxon>
        <taxon>Agaricomycotina</taxon>
        <taxon>Agaricomycetes</taxon>
        <taxon>Gloeophyllales</taxon>
        <taxon>Gloeophyllaceae</taxon>
        <taxon>Heliocybe</taxon>
    </lineage>
</organism>
<evidence type="ECO:0000256" key="2">
    <source>
        <dbReference type="SAM" id="MobiDB-lite"/>
    </source>
</evidence>
<evidence type="ECO:0000313" key="3">
    <source>
        <dbReference type="EMBL" id="TFK48392.1"/>
    </source>
</evidence>
<keyword evidence="1" id="KW-0175">Coiled coil</keyword>
<dbReference type="PANTHER" id="PTHR46579">
    <property type="entry name" value="F5/8 TYPE C DOMAIN-CONTAINING PROTEIN-RELATED"/>
    <property type="match status" value="1"/>
</dbReference>
<protein>
    <submittedName>
        <fullName evidence="3">Uncharacterized protein</fullName>
    </submittedName>
</protein>
<evidence type="ECO:0000313" key="4">
    <source>
        <dbReference type="Proteomes" id="UP000305948"/>
    </source>
</evidence>
<dbReference type="Proteomes" id="UP000305948">
    <property type="component" value="Unassembled WGS sequence"/>
</dbReference>
<sequence>MDIEPFPALASAQDAYIASHREWFVRSVLLLVVYLQTHHRVTFMACATILFTMRWIFVGLGVIPSGNPMPVTYTTVLNRFGLEDRFHIYPGCPSCHCIFGGELLPDATCPACDVALFKSRYSNVFSKLTGYRPKPARAVPLVPLSTLLGDVLSDSYLESMCEGWMNHTHEPGKYSNMMDGEVPRTIKDAKGNPFFSSGSLEEPSELCLPVTCGMDWCVYNQNKKGYGPSHSAGIISFCLASLPPELRYTRNLMVPVVMPGPSEPSADEMQHYLKFVVDDLIKLYDDGIHIKTANYPEGRLVRLFLIAIVCDHLAMCKACGFGDHRHNKAPCTKCEVPRNEMASEKSLRNVDPMHNVLLGLAKQQWYARWIQTKALRPPTTTSAHELGMLDEFLQTATAGSLTADEYKFSVTTALPVIVPVIWDIFLVHSVEEVEMSRARYLIELEAYNKELELWEERNMGADLPSAGPSARPPKKKIPSRRFLPTPPEQRLHEDEPCLFLHFATALKILLGRSVSDAGLTRALQLLQEYLLQFREMYGEGAMKPNHHWVVHQPEQIRDYGSVYGFWCFLTERLNKTLKNYNTHHKKAGQMEVTLMRFFHRARRVRGLVSSGFSVTRAFPEDVEGLIARRMIRDNGEERGTVEAAAITHDVGTGALYDEALEEANVGLHLQI</sequence>
<dbReference type="EMBL" id="ML213519">
    <property type="protein sequence ID" value="TFK48392.1"/>
    <property type="molecule type" value="Genomic_DNA"/>
</dbReference>
<dbReference type="Pfam" id="PF02992">
    <property type="entry name" value="Transposase_21"/>
    <property type="match status" value="1"/>
</dbReference>
<reference evidence="3 4" key="1">
    <citation type="journal article" date="2019" name="Nat. Ecol. Evol.">
        <title>Megaphylogeny resolves global patterns of mushroom evolution.</title>
        <authorList>
            <person name="Varga T."/>
            <person name="Krizsan K."/>
            <person name="Foldi C."/>
            <person name="Dima B."/>
            <person name="Sanchez-Garcia M."/>
            <person name="Sanchez-Ramirez S."/>
            <person name="Szollosi G.J."/>
            <person name="Szarkandi J.G."/>
            <person name="Papp V."/>
            <person name="Albert L."/>
            <person name="Andreopoulos W."/>
            <person name="Angelini C."/>
            <person name="Antonin V."/>
            <person name="Barry K.W."/>
            <person name="Bougher N.L."/>
            <person name="Buchanan P."/>
            <person name="Buyck B."/>
            <person name="Bense V."/>
            <person name="Catcheside P."/>
            <person name="Chovatia M."/>
            <person name="Cooper J."/>
            <person name="Damon W."/>
            <person name="Desjardin D."/>
            <person name="Finy P."/>
            <person name="Geml J."/>
            <person name="Haridas S."/>
            <person name="Hughes K."/>
            <person name="Justo A."/>
            <person name="Karasinski D."/>
            <person name="Kautmanova I."/>
            <person name="Kiss B."/>
            <person name="Kocsube S."/>
            <person name="Kotiranta H."/>
            <person name="LaButti K.M."/>
            <person name="Lechner B.E."/>
            <person name="Liimatainen K."/>
            <person name="Lipzen A."/>
            <person name="Lukacs Z."/>
            <person name="Mihaltcheva S."/>
            <person name="Morgado L.N."/>
            <person name="Niskanen T."/>
            <person name="Noordeloos M.E."/>
            <person name="Ohm R.A."/>
            <person name="Ortiz-Santana B."/>
            <person name="Ovrebo C."/>
            <person name="Racz N."/>
            <person name="Riley R."/>
            <person name="Savchenko A."/>
            <person name="Shiryaev A."/>
            <person name="Soop K."/>
            <person name="Spirin V."/>
            <person name="Szebenyi C."/>
            <person name="Tomsovsky M."/>
            <person name="Tulloss R.E."/>
            <person name="Uehling J."/>
            <person name="Grigoriev I.V."/>
            <person name="Vagvolgyi C."/>
            <person name="Papp T."/>
            <person name="Martin F.M."/>
            <person name="Miettinen O."/>
            <person name="Hibbett D.S."/>
            <person name="Nagy L.G."/>
        </authorList>
    </citation>
    <scope>NUCLEOTIDE SEQUENCE [LARGE SCALE GENOMIC DNA]</scope>
    <source>
        <strain evidence="3 4">OMC1185</strain>
    </source>
</reference>
<feature type="region of interest" description="Disordered" evidence="2">
    <location>
        <begin position="462"/>
        <end position="481"/>
    </location>
</feature>
<feature type="non-terminal residue" evidence="3">
    <location>
        <position position="671"/>
    </location>
</feature>
<dbReference type="AlphaFoldDB" id="A0A5C3MUD5"/>
<evidence type="ECO:0000256" key="1">
    <source>
        <dbReference type="SAM" id="Coils"/>
    </source>
</evidence>
<gene>
    <name evidence="3" type="ORF">OE88DRAFT_1704182</name>
</gene>
<keyword evidence="4" id="KW-1185">Reference proteome</keyword>
<dbReference type="InterPro" id="IPR004242">
    <property type="entry name" value="Transposase_21"/>
</dbReference>
<dbReference type="OrthoDB" id="3239894at2759"/>
<feature type="coiled-coil region" evidence="1">
    <location>
        <begin position="430"/>
        <end position="457"/>
    </location>
</feature>
<dbReference type="PANTHER" id="PTHR46579:SF1">
    <property type="entry name" value="F5_8 TYPE C DOMAIN-CONTAINING PROTEIN"/>
    <property type="match status" value="1"/>
</dbReference>
<name>A0A5C3MUD5_9AGAM</name>
<accession>A0A5C3MUD5</accession>